<dbReference type="PROSITE" id="PS50048">
    <property type="entry name" value="ZN2_CY6_FUNGAL_2"/>
    <property type="match status" value="1"/>
</dbReference>
<evidence type="ECO:0000256" key="1">
    <source>
        <dbReference type="ARBA" id="ARBA00023015"/>
    </source>
</evidence>
<dbReference type="GO" id="GO:0008270">
    <property type="term" value="F:zinc ion binding"/>
    <property type="evidence" value="ECO:0007669"/>
    <property type="project" value="InterPro"/>
</dbReference>
<dbReference type="InterPro" id="IPR036864">
    <property type="entry name" value="Zn2-C6_fun-type_DNA-bd_sf"/>
</dbReference>
<dbReference type="AlphaFoldDB" id="A0A1L9P648"/>
<dbReference type="PANTHER" id="PTHR31069">
    <property type="entry name" value="OLEATE-ACTIVATED TRANSCRIPTION FACTOR 1-RELATED"/>
    <property type="match status" value="1"/>
</dbReference>
<name>A0A1L9P648_ASPVE</name>
<dbReference type="Pfam" id="PF00172">
    <property type="entry name" value="Zn_clus"/>
    <property type="match status" value="1"/>
</dbReference>
<dbReference type="Gene3D" id="4.10.240.10">
    <property type="entry name" value="Zn(2)-C6 fungal-type DNA-binding domain"/>
    <property type="match status" value="1"/>
</dbReference>
<dbReference type="GO" id="GO:0000981">
    <property type="term" value="F:DNA-binding transcription factor activity, RNA polymerase II-specific"/>
    <property type="evidence" value="ECO:0007669"/>
    <property type="project" value="InterPro"/>
</dbReference>
<dbReference type="Pfam" id="PF11951">
    <property type="entry name" value="Fungal_trans_2"/>
    <property type="match status" value="1"/>
</dbReference>
<organism evidence="6 7">
    <name type="scientific">Aspergillus versicolor CBS 583.65</name>
    <dbReference type="NCBI Taxonomy" id="1036611"/>
    <lineage>
        <taxon>Eukaryota</taxon>
        <taxon>Fungi</taxon>
        <taxon>Dikarya</taxon>
        <taxon>Ascomycota</taxon>
        <taxon>Pezizomycotina</taxon>
        <taxon>Eurotiomycetes</taxon>
        <taxon>Eurotiomycetidae</taxon>
        <taxon>Eurotiales</taxon>
        <taxon>Aspergillaceae</taxon>
        <taxon>Aspergillus</taxon>
        <taxon>Aspergillus subgen. Nidulantes</taxon>
    </lineage>
</organism>
<keyword evidence="1" id="KW-0805">Transcription regulation</keyword>
<keyword evidence="4" id="KW-0539">Nucleus</keyword>
<evidence type="ECO:0000256" key="4">
    <source>
        <dbReference type="ARBA" id="ARBA00023242"/>
    </source>
</evidence>
<keyword evidence="7" id="KW-1185">Reference proteome</keyword>
<sequence length="656" mass="73109">MPQLSRSRTLTGCGTCRNRHVKCDEARPICHNCQQQGLACLGYERQLNWAGDDKDRVFRRPLFSEAEQQKMSQLTMDGLGKQSAGAALAKLELESVQDNSFKGPFGVLVFSEAAEDTKQDEPQLDQTEAELEWDLLWPAIARDTSMLDGLYDVPEVGLTDSFLNVDPETLLPLDLTHQSPSLSFTPFPSLEISGSTSVPPEAADLLRYFKENVISLSFPLKNCQKCPWQAVHLPAAMSAFAELSIHHTTSHTRLSLFYSLLAASCLHKYARDQSASGLEVSANRFKGAAKQHLELALNEEVLGSRRAKYKEILMAALSMVMLSIFNGENSSAQAFLVDAEYLIRIRGLPKPHKSLKVRSLHHVYTFLRIMAESTCGCALLDICPDRPSASLLSIEPSPDSLRSFRVSNDVLDAEIDITLAKGNKIGYNDIHLEVMGQWDDTLFPDIYGIPESLMTLLSQVIRLANEQELLHRGGPTVDARIAGELKRRASLLEQYILSWEHSPRSKSVTVKGGQDRAIGQNQTASHFMVQAMHQALILFYYRRVPNISALILQDTVRKCLDFLTRYDTARLEERVAQSDSAILWPGFVAACEALDPELQTGLLDWLVATGHRTSLGPFSAAAGTAQCVWKARSEKNDYTLSWFDVMNYERCPIIVT</sequence>
<gene>
    <name evidence="6" type="ORF">ASPVEDRAFT_78740</name>
</gene>
<dbReference type="RefSeq" id="XP_040662758.1">
    <property type="nucleotide sequence ID" value="XM_040816597.1"/>
</dbReference>
<dbReference type="PANTHER" id="PTHR31069:SF32">
    <property type="entry name" value="ARGININE METABOLISM REGULATION PROTEIN II"/>
    <property type="match status" value="1"/>
</dbReference>
<keyword evidence="3" id="KW-0804">Transcription</keyword>
<dbReference type="OrthoDB" id="3477330at2759"/>
<evidence type="ECO:0000256" key="2">
    <source>
        <dbReference type="ARBA" id="ARBA00023125"/>
    </source>
</evidence>
<dbReference type="SUPFAM" id="SSF57701">
    <property type="entry name" value="Zn2/Cys6 DNA-binding domain"/>
    <property type="match status" value="1"/>
</dbReference>
<evidence type="ECO:0000256" key="3">
    <source>
        <dbReference type="ARBA" id="ARBA00023163"/>
    </source>
</evidence>
<dbReference type="GeneID" id="63732108"/>
<evidence type="ECO:0000313" key="7">
    <source>
        <dbReference type="Proteomes" id="UP000184073"/>
    </source>
</evidence>
<dbReference type="InterPro" id="IPR021858">
    <property type="entry name" value="Fun_TF"/>
</dbReference>
<dbReference type="InterPro" id="IPR001138">
    <property type="entry name" value="Zn2Cys6_DnaBD"/>
</dbReference>
<proteinExistence type="predicted"/>
<dbReference type="EMBL" id="KV878125">
    <property type="protein sequence ID" value="OJI96995.1"/>
    <property type="molecule type" value="Genomic_DNA"/>
</dbReference>
<dbReference type="PROSITE" id="PS00463">
    <property type="entry name" value="ZN2_CY6_FUNGAL_1"/>
    <property type="match status" value="1"/>
</dbReference>
<feature type="domain" description="Zn(2)-C6 fungal-type" evidence="5">
    <location>
        <begin position="12"/>
        <end position="40"/>
    </location>
</feature>
<reference evidence="7" key="1">
    <citation type="journal article" date="2017" name="Genome Biol.">
        <title>Comparative genomics reveals high biological diversity and specific adaptations in the industrially and medically important fungal genus Aspergillus.</title>
        <authorList>
            <person name="de Vries R.P."/>
            <person name="Riley R."/>
            <person name="Wiebenga A."/>
            <person name="Aguilar-Osorio G."/>
            <person name="Amillis S."/>
            <person name="Uchima C.A."/>
            <person name="Anderluh G."/>
            <person name="Asadollahi M."/>
            <person name="Askin M."/>
            <person name="Barry K."/>
            <person name="Battaglia E."/>
            <person name="Bayram O."/>
            <person name="Benocci T."/>
            <person name="Braus-Stromeyer S.A."/>
            <person name="Caldana C."/>
            <person name="Canovas D."/>
            <person name="Cerqueira G.C."/>
            <person name="Chen F."/>
            <person name="Chen W."/>
            <person name="Choi C."/>
            <person name="Clum A."/>
            <person name="Dos Santos R.A."/>
            <person name="Damasio A.R."/>
            <person name="Diallinas G."/>
            <person name="Emri T."/>
            <person name="Fekete E."/>
            <person name="Flipphi M."/>
            <person name="Freyberg S."/>
            <person name="Gallo A."/>
            <person name="Gournas C."/>
            <person name="Habgood R."/>
            <person name="Hainaut M."/>
            <person name="Harispe M.L."/>
            <person name="Henrissat B."/>
            <person name="Hilden K.S."/>
            <person name="Hope R."/>
            <person name="Hossain A."/>
            <person name="Karabika E."/>
            <person name="Karaffa L."/>
            <person name="Karanyi Z."/>
            <person name="Krasevec N."/>
            <person name="Kuo A."/>
            <person name="Kusch H."/>
            <person name="LaButti K."/>
            <person name="Lagendijk E.L."/>
            <person name="Lapidus A."/>
            <person name="Levasseur A."/>
            <person name="Lindquist E."/>
            <person name="Lipzen A."/>
            <person name="Logrieco A.F."/>
            <person name="MacCabe A."/>
            <person name="Maekelae M.R."/>
            <person name="Malavazi I."/>
            <person name="Melin P."/>
            <person name="Meyer V."/>
            <person name="Mielnichuk N."/>
            <person name="Miskei M."/>
            <person name="Molnar A.P."/>
            <person name="Mule G."/>
            <person name="Ngan C.Y."/>
            <person name="Orejas M."/>
            <person name="Orosz E."/>
            <person name="Ouedraogo J.P."/>
            <person name="Overkamp K.M."/>
            <person name="Park H.-S."/>
            <person name="Perrone G."/>
            <person name="Piumi F."/>
            <person name="Punt P.J."/>
            <person name="Ram A.F."/>
            <person name="Ramon A."/>
            <person name="Rauscher S."/>
            <person name="Record E."/>
            <person name="Riano-Pachon D.M."/>
            <person name="Robert V."/>
            <person name="Roehrig J."/>
            <person name="Ruller R."/>
            <person name="Salamov A."/>
            <person name="Salih N.S."/>
            <person name="Samson R.A."/>
            <person name="Sandor E."/>
            <person name="Sanguinetti M."/>
            <person name="Schuetze T."/>
            <person name="Sepcic K."/>
            <person name="Shelest E."/>
            <person name="Sherlock G."/>
            <person name="Sophianopoulou V."/>
            <person name="Squina F.M."/>
            <person name="Sun H."/>
            <person name="Susca A."/>
            <person name="Todd R.B."/>
            <person name="Tsang A."/>
            <person name="Unkles S.E."/>
            <person name="van de Wiele N."/>
            <person name="van Rossen-Uffink D."/>
            <person name="Oliveira J.V."/>
            <person name="Vesth T.C."/>
            <person name="Visser J."/>
            <person name="Yu J.-H."/>
            <person name="Zhou M."/>
            <person name="Andersen M.R."/>
            <person name="Archer D.B."/>
            <person name="Baker S.E."/>
            <person name="Benoit I."/>
            <person name="Brakhage A.A."/>
            <person name="Braus G.H."/>
            <person name="Fischer R."/>
            <person name="Frisvad J.C."/>
            <person name="Goldman G.H."/>
            <person name="Houbraken J."/>
            <person name="Oakley B."/>
            <person name="Pocsi I."/>
            <person name="Scazzocchio C."/>
            <person name="Seiboth B."/>
            <person name="vanKuyk P.A."/>
            <person name="Wortman J."/>
            <person name="Dyer P.S."/>
            <person name="Grigoriev I.V."/>
        </authorList>
    </citation>
    <scope>NUCLEOTIDE SEQUENCE [LARGE SCALE GENOMIC DNA]</scope>
    <source>
        <strain evidence="7">CBS 583.65</strain>
    </source>
</reference>
<protein>
    <recommendedName>
        <fullName evidence="5">Zn(2)-C6 fungal-type domain-containing protein</fullName>
    </recommendedName>
</protein>
<evidence type="ECO:0000259" key="5">
    <source>
        <dbReference type="PROSITE" id="PS50048"/>
    </source>
</evidence>
<dbReference type="VEuPathDB" id="FungiDB:ASPVEDRAFT_78740"/>
<dbReference type="SMART" id="SM00066">
    <property type="entry name" value="GAL4"/>
    <property type="match status" value="1"/>
</dbReference>
<dbReference type="STRING" id="1036611.A0A1L9P648"/>
<evidence type="ECO:0000313" key="6">
    <source>
        <dbReference type="EMBL" id="OJI96995.1"/>
    </source>
</evidence>
<dbReference type="Proteomes" id="UP000184073">
    <property type="component" value="Unassembled WGS sequence"/>
</dbReference>
<dbReference type="InterPro" id="IPR050675">
    <property type="entry name" value="OAF3"/>
</dbReference>
<accession>A0A1L9P648</accession>
<dbReference type="GO" id="GO:0003677">
    <property type="term" value="F:DNA binding"/>
    <property type="evidence" value="ECO:0007669"/>
    <property type="project" value="UniProtKB-KW"/>
</dbReference>
<keyword evidence="2" id="KW-0238">DNA-binding</keyword>
<dbReference type="CDD" id="cd00067">
    <property type="entry name" value="GAL4"/>
    <property type="match status" value="1"/>
</dbReference>